<dbReference type="RefSeq" id="WP_165644483.1">
    <property type="nucleotide sequence ID" value="NZ_BSPM01000008.1"/>
</dbReference>
<keyword evidence="12" id="KW-0406">Ion transport</keyword>
<feature type="compositionally biased region" description="Basic and acidic residues" evidence="19">
    <location>
        <begin position="371"/>
        <end position="381"/>
    </location>
</feature>
<dbReference type="InterPro" id="IPR028325">
    <property type="entry name" value="VG_K_chnl"/>
</dbReference>
<evidence type="ECO:0000256" key="3">
    <source>
        <dbReference type="ARBA" id="ARBA00022448"/>
    </source>
</evidence>
<comment type="function">
    <text evidence="17">Cyclic nucleotide-regulated potassium channel activated by cAMP.</text>
</comment>
<feature type="transmembrane region" description="Helical" evidence="20">
    <location>
        <begin position="216"/>
        <end position="240"/>
    </location>
</feature>
<reference evidence="22 23" key="1">
    <citation type="submission" date="2019-03" db="EMBL/GenBank/DDBJ databases">
        <title>Genomic Encyclopedia of Type Strains, Phase IV (KMG-IV): sequencing the most valuable type-strain genomes for metagenomic binning, comparative biology and taxonomic classification.</title>
        <authorList>
            <person name="Goeker M."/>
        </authorList>
    </citation>
    <scope>NUCLEOTIDE SEQUENCE [LARGE SCALE GENOMIC DNA]</scope>
    <source>
        <strain evidence="22 23">DSM 102969</strain>
    </source>
</reference>
<keyword evidence="9" id="KW-0631">Potassium channel</keyword>
<evidence type="ECO:0000256" key="6">
    <source>
        <dbReference type="ARBA" id="ARBA00022566"/>
    </source>
</evidence>
<evidence type="ECO:0000256" key="9">
    <source>
        <dbReference type="ARBA" id="ARBA00022826"/>
    </source>
</evidence>
<protein>
    <submittedName>
        <fullName evidence="22">Voltage-gated potassium channel</fullName>
    </submittedName>
</protein>
<dbReference type="GO" id="GO:0008076">
    <property type="term" value="C:voltage-gated potassium channel complex"/>
    <property type="evidence" value="ECO:0007669"/>
    <property type="project" value="InterPro"/>
</dbReference>
<dbReference type="SMART" id="SM00100">
    <property type="entry name" value="cNMP"/>
    <property type="match status" value="1"/>
</dbReference>
<evidence type="ECO:0000256" key="10">
    <source>
        <dbReference type="ARBA" id="ARBA00022958"/>
    </source>
</evidence>
<dbReference type="InterPro" id="IPR005821">
    <property type="entry name" value="Ion_trans_dom"/>
</dbReference>
<dbReference type="Pfam" id="PF00520">
    <property type="entry name" value="Ion_trans"/>
    <property type="match status" value="1"/>
</dbReference>
<evidence type="ECO:0000256" key="16">
    <source>
        <dbReference type="ARBA" id="ARBA00023303"/>
    </source>
</evidence>
<comment type="subunit">
    <text evidence="2">Homotetramer.</text>
</comment>
<evidence type="ECO:0000256" key="11">
    <source>
        <dbReference type="ARBA" id="ARBA00022989"/>
    </source>
</evidence>
<dbReference type="InterPro" id="IPR014710">
    <property type="entry name" value="RmlC-like_jellyroll"/>
</dbReference>
<dbReference type="PANTHER" id="PTHR11537:SF254">
    <property type="entry name" value="POTASSIUM VOLTAGE-GATED CHANNEL PROTEIN SHAB"/>
    <property type="match status" value="1"/>
</dbReference>
<dbReference type="InterPro" id="IPR000595">
    <property type="entry name" value="cNMP-bd_dom"/>
</dbReference>
<evidence type="ECO:0000313" key="23">
    <source>
        <dbReference type="Proteomes" id="UP000294547"/>
    </source>
</evidence>
<keyword evidence="6" id="KW-0116">cAMP-binding</keyword>
<evidence type="ECO:0000256" key="15">
    <source>
        <dbReference type="ARBA" id="ARBA00023286"/>
    </source>
</evidence>
<accession>A0A4R6RNG6</accession>
<organism evidence="22 23">
    <name type="scientific">Oharaeibacter diazotrophicus</name>
    <dbReference type="NCBI Taxonomy" id="1920512"/>
    <lineage>
        <taxon>Bacteria</taxon>
        <taxon>Pseudomonadati</taxon>
        <taxon>Pseudomonadota</taxon>
        <taxon>Alphaproteobacteria</taxon>
        <taxon>Hyphomicrobiales</taxon>
        <taxon>Pleomorphomonadaceae</taxon>
        <taxon>Oharaeibacter</taxon>
    </lineage>
</organism>
<dbReference type="AlphaFoldDB" id="A0A4R6RNG6"/>
<dbReference type="Gene3D" id="2.60.120.10">
    <property type="entry name" value="Jelly Rolls"/>
    <property type="match status" value="1"/>
</dbReference>
<feature type="transmembrane region" description="Helical" evidence="20">
    <location>
        <begin position="51"/>
        <end position="70"/>
    </location>
</feature>
<dbReference type="Gene3D" id="1.10.287.70">
    <property type="match status" value="1"/>
</dbReference>
<dbReference type="GO" id="GO:0005249">
    <property type="term" value="F:voltage-gated potassium channel activity"/>
    <property type="evidence" value="ECO:0007669"/>
    <property type="project" value="InterPro"/>
</dbReference>
<sequence length="391" mass="42524">MKRRVFEILEIGSSDDRASRLADWAIILLVLCNVTAVVLETVPDLALRYGAVFLWIEAVTVALFVGEYALRLWVADLHPHLRRLGALRARLRYAAQPFALVDLAAILPPLIGAAYGHYDVAFAAAFRLLRFLKLARYSPGMRSLAAAIATERRAILASAIIMLGLVIATATLMHALEREAQPAVFGSIPGAMYWAVTTLTTVGYGDAVPVTPAGKLLAGITMVIGFTMFALPVGIIATAFAREIRQRDFVVTWSMVARVPLFSELGAAEIADVMRLLRAQYVEPGTVVTYAGEPAHSMYFIVSGTIAVYLPQGRIDLGEGRFFGEIAVLRRAHRSADSVAVTAARLLVLDADDLHHLMHKRREIGRRIREAAEEHGERPVVSDDGGDGTGA</sequence>
<dbReference type="FunFam" id="1.10.287.70:FF:000181">
    <property type="entry name" value="Cyclic nucleotide-gated potassium channel mll3241"/>
    <property type="match status" value="1"/>
</dbReference>
<dbReference type="GO" id="GO:0030552">
    <property type="term" value="F:cAMP binding"/>
    <property type="evidence" value="ECO:0007669"/>
    <property type="project" value="UniProtKB-KW"/>
</dbReference>
<feature type="region of interest" description="Disordered" evidence="19">
    <location>
        <begin position="371"/>
        <end position="391"/>
    </location>
</feature>
<evidence type="ECO:0000313" key="22">
    <source>
        <dbReference type="EMBL" id="TDP87607.1"/>
    </source>
</evidence>
<keyword evidence="4" id="KW-1003">Cell membrane</keyword>
<dbReference type="PROSITE" id="PS50042">
    <property type="entry name" value="CNMP_BINDING_3"/>
    <property type="match status" value="1"/>
</dbReference>
<keyword evidence="15" id="KW-1071">Ligand-gated ion channel</keyword>
<keyword evidence="10" id="KW-0630">Potassium</keyword>
<dbReference type="PRINTS" id="PR00169">
    <property type="entry name" value="KCHANNEL"/>
</dbReference>
<evidence type="ECO:0000256" key="8">
    <source>
        <dbReference type="ARBA" id="ARBA00022741"/>
    </source>
</evidence>
<name>A0A4R6RNG6_9HYPH</name>
<evidence type="ECO:0000256" key="5">
    <source>
        <dbReference type="ARBA" id="ARBA00022538"/>
    </source>
</evidence>
<feature type="transmembrane region" description="Helical" evidence="20">
    <location>
        <begin position="91"/>
        <end position="111"/>
    </location>
</feature>
<keyword evidence="13 20" id="KW-0472">Membrane</keyword>
<evidence type="ECO:0000256" key="13">
    <source>
        <dbReference type="ARBA" id="ARBA00023136"/>
    </source>
</evidence>
<comment type="similarity">
    <text evidence="18">Belongs to the potassium channel family.</text>
</comment>
<evidence type="ECO:0000256" key="17">
    <source>
        <dbReference type="ARBA" id="ARBA00058429"/>
    </source>
</evidence>
<dbReference type="EMBL" id="SNXY01000006">
    <property type="protein sequence ID" value="TDP87607.1"/>
    <property type="molecule type" value="Genomic_DNA"/>
</dbReference>
<keyword evidence="3" id="KW-0813">Transport</keyword>
<keyword evidence="5" id="KW-0633">Potassium transport</keyword>
<evidence type="ECO:0000256" key="18">
    <source>
        <dbReference type="ARBA" id="ARBA00060926"/>
    </source>
</evidence>
<dbReference type="SUPFAM" id="SSF51206">
    <property type="entry name" value="cAMP-binding domain-like"/>
    <property type="match status" value="1"/>
</dbReference>
<dbReference type="InterPro" id="IPR018490">
    <property type="entry name" value="cNMP-bd_dom_sf"/>
</dbReference>
<feature type="domain" description="Cyclic nucleotide-binding" evidence="21">
    <location>
        <begin position="261"/>
        <end position="375"/>
    </location>
</feature>
<evidence type="ECO:0000259" key="21">
    <source>
        <dbReference type="PROSITE" id="PS50042"/>
    </source>
</evidence>
<dbReference type="GO" id="GO:0001508">
    <property type="term" value="P:action potential"/>
    <property type="evidence" value="ECO:0007669"/>
    <property type="project" value="TreeGrafter"/>
</dbReference>
<feature type="transmembrane region" description="Helical" evidence="20">
    <location>
        <begin position="155"/>
        <end position="176"/>
    </location>
</feature>
<keyword evidence="7 20" id="KW-0812">Transmembrane</keyword>
<evidence type="ECO:0000256" key="1">
    <source>
        <dbReference type="ARBA" id="ARBA00004651"/>
    </source>
</evidence>
<comment type="subcellular location">
    <subcellularLocation>
        <location evidence="1">Cell membrane</location>
        <topology evidence="1">Multi-pass membrane protein</topology>
    </subcellularLocation>
</comment>
<gene>
    <name evidence="22" type="ORF">EDD54_1506</name>
</gene>
<proteinExistence type="inferred from homology"/>
<keyword evidence="11 20" id="KW-1133">Transmembrane helix</keyword>
<dbReference type="PANTHER" id="PTHR11537">
    <property type="entry name" value="VOLTAGE-GATED POTASSIUM CHANNEL"/>
    <property type="match status" value="1"/>
</dbReference>
<evidence type="ECO:0000256" key="19">
    <source>
        <dbReference type="SAM" id="MobiDB-lite"/>
    </source>
</evidence>
<feature type="transmembrane region" description="Helical" evidence="20">
    <location>
        <begin position="21"/>
        <end position="39"/>
    </location>
</feature>
<evidence type="ECO:0000256" key="14">
    <source>
        <dbReference type="ARBA" id="ARBA00023149"/>
    </source>
</evidence>
<keyword evidence="14" id="KW-0114">cAMP</keyword>
<keyword evidence="23" id="KW-1185">Reference proteome</keyword>
<dbReference type="SUPFAM" id="SSF81324">
    <property type="entry name" value="Voltage-gated potassium channels"/>
    <property type="match status" value="1"/>
</dbReference>
<dbReference type="CDD" id="cd00038">
    <property type="entry name" value="CAP_ED"/>
    <property type="match status" value="1"/>
</dbReference>
<evidence type="ECO:0000256" key="2">
    <source>
        <dbReference type="ARBA" id="ARBA00011881"/>
    </source>
</evidence>
<dbReference type="Pfam" id="PF00027">
    <property type="entry name" value="cNMP_binding"/>
    <property type="match status" value="1"/>
</dbReference>
<evidence type="ECO:0000256" key="12">
    <source>
        <dbReference type="ARBA" id="ARBA00023065"/>
    </source>
</evidence>
<evidence type="ECO:0000256" key="7">
    <source>
        <dbReference type="ARBA" id="ARBA00022692"/>
    </source>
</evidence>
<evidence type="ECO:0000256" key="4">
    <source>
        <dbReference type="ARBA" id="ARBA00022475"/>
    </source>
</evidence>
<evidence type="ECO:0000256" key="20">
    <source>
        <dbReference type="SAM" id="Phobius"/>
    </source>
</evidence>
<comment type="caution">
    <text evidence="22">The sequence shown here is derived from an EMBL/GenBank/DDBJ whole genome shotgun (WGS) entry which is preliminary data.</text>
</comment>
<dbReference type="Proteomes" id="UP000294547">
    <property type="component" value="Unassembled WGS sequence"/>
</dbReference>
<keyword evidence="8" id="KW-0547">Nucleotide-binding</keyword>
<keyword evidence="16 22" id="KW-0407">Ion channel</keyword>